<proteinExistence type="predicted"/>
<name>A0A7U1GG05_UNCNE</name>
<geneLocation type="mitochondrion" evidence="2"/>
<reference evidence="2" key="1">
    <citation type="submission" date="2020-08" db="EMBL/GenBank/DDBJ databases">
        <title>Mitochondrial genome sequences of powdery mildew pathogens.</title>
        <authorList>
            <person name="Zaccaron A."/>
            <person name="Stergiopoulos I."/>
        </authorList>
    </citation>
    <scope>NUCLEOTIDE SEQUENCE</scope>
    <source>
        <strain evidence="2">C</strain>
    </source>
</reference>
<sequence>MQSGWSRLGMVSLKWESVLTFFISTGGRKKLSRIQKLFFALQKGSSAPLNFNGERGALRALPKSRLPLFIEDRSSIGGEAALIEKRRSFLLPCNASCALKGANIRQRSFIPKDDFKAAPLPYSSSVSYSSWRIPTDAEHAEPKNQKQLTSPHLRLRWQGEKVNFFRHFVPASQEWYNSIYTYNKNYPKTIPVADISLMKLFKGYFNYGIRLKYPPVYRLPLGSSPSFLAPHSAHAPHPYINKQPARAKEAFEGKKTFGAFEPFAASLQNREGATPLPMRYRLLSSKKAFLGKGDLKHTNNKVIITFYLYNANQMFISSNFNDRVKALLLPNKSLKILSQRSSPAQQAPQGPQGTQAYIYKQPADPSDPKDPKGKIILYNRMFNIYEFLASDEHYLAYYNTMGSIIKKINIVLANLNYLLAIYIYILKTNPRSGSGNPRTPQGNLFNDNYGGMQSMQSPSKILSKINSFFFIYNNLFKTNILKDNLKNNLFNIFFNFRIRKYRLLLKRKFLITNDILKIASSTLKEGCLQAAEKNNQRWWAAQQLTSSAAQQLSSRPKEQLLFHREGAATQLSTLQESSIFNFEYYLYKMSLSYLEKVFLYWKLIRLNKVKNNFLTLSKFIHLIEQIYHKKIVLNIVNLKKMHLNSHIYTQIVSLKLRNRDNKLYRILKASFRKVKLEDFGYASLRRGYSKEAIFSHKLKNNLISCMFNRKKSESLTSLVFYFFPDIKREQAAQQLRCLGGEERPPSFADNYITKYVIKFIKHIKLRGIRVEAKGRLTRPRTAARSVFKMRYLGGLKKFESSFLGLSQRMLRGDKKDNVSYSLINSNGRNGSFGVKGWVSSK</sequence>
<organism evidence="2">
    <name type="scientific">Uncinula necator</name>
    <name type="common">Grape powdery mildew</name>
    <dbReference type="NCBI Taxonomy" id="52586"/>
    <lineage>
        <taxon>Eukaryota</taxon>
        <taxon>Fungi</taxon>
        <taxon>Dikarya</taxon>
        <taxon>Ascomycota</taxon>
        <taxon>Pezizomycotina</taxon>
        <taxon>Leotiomycetes</taxon>
        <taxon>Erysiphales</taxon>
        <taxon>Erysiphaceae</taxon>
        <taxon>Erysiphe</taxon>
    </lineage>
</organism>
<accession>A0A7U1GG05</accession>
<dbReference type="AlphaFoldDB" id="A0A7U1GG05"/>
<dbReference type="EMBL" id="MT880588">
    <property type="protein sequence ID" value="QQY98157.1"/>
    <property type="molecule type" value="Genomic_DNA"/>
</dbReference>
<evidence type="ECO:0000313" key="2">
    <source>
        <dbReference type="EMBL" id="QQY98157.1"/>
    </source>
</evidence>
<feature type="compositionally biased region" description="Low complexity" evidence="1">
    <location>
        <begin position="339"/>
        <end position="356"/>
    </location>
</feature>
<gene>
    <name evidence="2" type="primary">rps3</name>
</gene>
<keyword evidence="2" id="KW-0689">Ribosomal protein</keyword>
<protein>
    <submittedName>
        <fullName evidence="2">Ribosomal protein S3</fullName>
    </submittedName>
</protein>
<dbReference type="GeneID" id="65320122"/>
<dbReference type="RefSeq" id="YP_010119153.1">
    <property type="nucleotide sequence ID" value="NC_056146.1"/>
</dbReference>
<dbReference type="GO" id="GO:0005840">
    <property type="term" value="C:ribosome"/>
    <property type="evidence" value="ECO:0007669"/>
    <property type="project" value="UniProtKB-KW"/>
</dbReference>
<keyword evidence="2" id="KW-0687">Ribonucleoprotein</keyword>
<evidence type="ECO:0000256" key="1">
    <source>
        <dbReference type="SAM" id="MobiDB-lite"/>
    </source>
</evidence>
<keyword evidence="2" id="KW-0496">Mitochondrion</keyword>
<feature type="region of interest" description="Disordered" evidence="1">
    <location>
        <begin position="339"/>
        <end position="371"/>
    </location>
</feature>